<dbReference type="OMA" id="VIRMIHD"/>
<dbReference type="Proteomes" id="UP000036987">
    <property type="component" value="Unassembled WGS sequence"/>
</dbReference>
<dbReference type="Gene3D" id="6.10.140.2220">
    <property type="match status" value="1"/>
</dbReference>
<dbReference type="InterPro" id="IPR001214">
    <property type="entry name" value="SET_dom"/>
</dbReference>
<name>A0A0K9P5H3_ZOSMR</name>
<dbReference type="AlphaFoldDB" id="A0A0K9P5H3"/>
<dbReference type="CDD" id="cd20071">
    <property type="entry name" value="SET_SMYD"/>
    <property type="match status" value="1"/>
</dbReference>
<dbReference type="PROSITE" id="PS50280">
    <property type="entry name" value="SET"/>
    <property type="match status" value="1"/>
</dbReference>
<dbReference type="Gene3D" id="1.10.220.160">
    <property type="match status" value="1"/>
</dbReference>
<gene>
    <name evidence="2" type="ORF">ZOSMA_37G01330</name>
</gene>
<protein>
    <submittedName>
        <fullName evidence="2">SET domain protein</fullName>
    </submittedName>
</protein>
<reference evidence="3" key="1">
    <citation type="journal article" date="2016" name="Nature">
        <title>The genome of the seagrass Zostera marina reveals angiosperm adaptation to the sea.</title>
        <authorList>
            <person name="Olsen J.L."/>
            <person name="Rouze P."/>
            <person name="Verhelst B."/>
            <person name="Lin Y.-C."/>
            <person name="Bayer T."/>
            <person name="Collen J."/>
            <person name="Dattolo E."/>
            <person name="De Paoli E."/>
            <person name="Dittami S."/>
            <person name="Maumus F."/>
            <person name="Michel G."/>
            <person name="Kersting A."/>
            <person name="Lauritano C."/>
            <person name="Lohaus R."/>
            <person name="Toepel M."/>
            <person name="Tonon T."/>
            <person name="Vanneste K."/>
            <person name="Amirebrahimi M."/>
            <person name="Brakel J."/>
            <person name="Bostroem C."/>
            <person name="Chovatia M."/>
            <person name="Grimwood J."/>
            <person name="Jenkins J.W."/>
            <person name="Jueterbock A."/>
            <person name="Mraz A."/>
            <person name="Stam W.T."/>
            <person name="Tice H."/>
            <person name="Bornberg-Bauer E."/>
            <person name="Green P.J."/>
            <person name="Pearson G.A."/>
            <person name="Procaccini G."/>
            <person name="Duarte C.M."/>
            <person name="Schmutz J."/>
            <person name="Reusch T.B.H."/>
            <person name="Van de Peer Y."/>
        </authorList>
    </citation>
    <scope>NUCLEOTIDE SEQUENCE [LARGE SCALE GENOMIC DNA]</scope>
    <source>
        <strain evidence="3">cv. Finnish</strain>
    </source>
</reference>
<dbReference type="InterPro" id="IPR044238">
    <property type="entry name" value="ASHR2-like"/>
</dbReference>
<dbReference type="Gene3D" id="2.170.270.10">
    <property type="entry name" value="SET domain"/>
    <property type="match status" value="1"/>
</dbReference>
<dbReference type="Pfam" id="PF00856">
    <property type="entry name" value="SET"/>
    <property type="match status" value="1"/>
</dbReference>
<dbReference type="OrthoDB" id="265717at2759"/>
<dbReference type="PANTHER" id="PTHR47420:SF3">
    <property type="entry name" value="HISTONE-LYSINE N-METHYLTRANSFERASE ASHR2"/>
    <property type="match status" value="1"/>
</dbReference>
<comment type="caution">
    <text evidence="2">The sequence shown here is derived from an EMBL/GenBank/DDBJ whole genome shotgun (WGS) entry which is preliminary data.</text>
</comment>
<evidence type="ECO:0000313" key="3">
    <source>
        <dbReference type="Proteomes" id="UP000036987"/>
    </source>
</evidence>
<dbReference type="InterPro" id="IPR046341">
    <property type="entry name" value="SET_dom_sf"/>
</dbReference>
<accession>A0A0K9P5H3</accession>
<dbReference type="PANTHER" id="PTHR47420">
    <property type="entry name" value="HISTONE-LYSINE N-METHYLTRANSFERASE ASHR2"/>
    <property type="match status" value="1"/>
</dbReference>
<dbReference type="SUPFAM" id="SSF82199">
    <property type="entry name" value="SET domain"/>
    <property type="match status" value="1"/>
</dbReference>
<keyword evidence="3" id="KW-1185">Reference proteome</keyword>
<sequence>MTAMAGPLPQPIDLLHHYRDHGRSFVAARTIKSGEVILSEKPILLYPSASTTTSSSYCHRCFRSLPPDKAFVPCFTCGTPFCSVNCHSIAATSLHTPFVCRAYCLFESTRKEKPFVFDEEQVLFLIAAYNLALVNPGDFHLLLSLHGRGDPTKASTVLLHDFIVSLHDATHHELSVIVTADLLAKDAMNAFGLMEGYDKSMVNGNMKLVRGYGIYVYASCFNHDCLPNVCRFDYLDRDSNDSNDSYGQNSNTEISIRAIHEISQGNEICLSYFPVNWTYNERQHRLKEDYGFQCSCDRCLVEKKWNTGVVEEDDAMESAKNSNEEFPHAYFFLNFMCSRLNCGGTLAHLPPSVEGVVSDQLECSGCGIIRHKDDIDYDVDDDDDESDEDMIED</sequence>
<evidence type="ECO:0000313" key="2">
    <source>
        <dbReference type="EMBL" id="KMZ64248.1"/>
    </source>
</evidence>
<evidence type="ECO:0000259" key="1">
    <source>
        <dbReference type="PROSITE" id="PS50280"/>
    </source>
</evidence>
<feature type="domain" description="SET" evidence="1">
    <location>
        <begin position="10"/>
        <end position="273"/>
    </location>
</feature>
<dbReference type="SMART" id="SM00317">
    <property type="entry name" value="SET"/>
    <property type="match status" value="1"/>
</dbReference>
<dbReference type="EMBL" id="LFYR01001173">
    <property type="protein sequence ID" value="KMZ64248.1"/>
    <property type="molecule type" value="Genomic_DNA"/>
</dbReference>
<dbReference type="STRING" id="29655.A0A0K9P5H3"/>
<proteinExistence type="predicted"/>
<organism evidence="2 3">
    <name type="scientific">Zostera marina</name>
    <name type="common">Eelgrass</name>
    <dbReference type="NCBI Taxonomy" id="29655"/>
    <lineage>
        <taxon>Eukaryota</taxon>
        <taxon>Viridiplantae</taxon>
        <taxon>Streptophyta</taxon>
        <taxon>Embryophyta</taxon>
        <taxon>Tracheophyta</taxon>
        <taxon>Spermatophyta</taxon>
        <taxon>Magnoliopsida</taxon>
        <taxon>Liliopsida</taxon>
        <taxon>Zosteraceae</taxon>
        <taxon>Zostera</taxon>
    </lineage>
</organism>